<sequence>MSDVGASAGASRSGPGMAQLNPERIPALMSKYQKMLGKDLEEIQIKYTAAGAAVMVKGMGDYAPSPNAANAGFITLAEFRQKKQEAAKPSDEEALTAFKNKWEVRLATPFPERGPASGKDADIQAFLSGQRFEHRRAMLMSNKQFKSAYPNGFTQAA</sequence>
<protein>
    <submittedName>
        <fullName evidence="2">Uncharacterized protein</fullName>
    </submittedName>
</protein>
<feature type="region of interest" description="Disordered" evidence="1">
    <location>
        <begin position="1"/>
        <end position="22"/>
    </location>
</feature>
<proteinExistence type="predicted"/>
<evidence type="ECO:0000313" key="3">
    <source>
        <dbReference type="Proteomes" id="UP001251841"/>
    </source>
</evidence>
<accession>A0AAD1NV09</accession>
<organism evidence="2 3">
    <name type="scientific">Cryphonectria naterciae splipalmivirus 1</name>
    <dbReference type="NCBI Taxonomy" id="2841740"/>
    <lineage>
        <taxon>Viruses</taxon>
        <taxon>Riboviria</taxon>
        <taxon>Orthornavirae</taxon>
        <taxon>Lenarviricota</taxon>
        <taxon>Amabiliviricetes</taxon>
        <taxon>Wolframvirales</taxon>
        <taxon>Splipalmiviridae</taxon>
        <taxon>Divipalmivirus</taxon>
        <taxon>Divipalmivirus cryphonectriae</taxon>
    </lineage>
</organism>
<evidence type="ECO:0000256" key="1">
    <source>
        <dbReference type="SAM" id="MobiDB-lite"/>
    </source>
</evidence>
<keyword evidence="3" id="KW-1185">Reference proteome</keyword>
<dbReference type="Proteomes" id="UP001251841">
    <property type="component" value="Genome"/>
</dbReference>
<feature type="compositionally biased region" description="Low complexity" evidence="1">
    <location>
        <begin position="1"/>
        <end position="18"/>
    </location>
</feature>
<reference evidence="2 3" key="1">
    <citation type="journal article" date="2011" name="Fungal Biol.">
        <title>Cryphonectria naterciae: a new species in the Cryphonectria-Endothia complex and diagnostic molecular markers based on microsatellite-primed PCR.</title>
        <authorList>
            <person name="Braganca H."/>
            <person name="Rigling D."/>
            <person name="Diogo E."/>
            <person name="Capelo J."/>
            <person name="Phillips A."/>
            <person name="Tenreiro R."/>
        </authorList>
    </citation>
    <scope>NUCLEOTIDE SEQUENCE [LARGE SCALE GENOMIC DNA]</scope>
    <source>
        <strain evidence="2">C0614</strain>
    </source>
</reference>
<dbReference type="EMBL" id="LC634421">
    <property type="protein sequence ID" value="BCX55511.1"/>
    <property type="molecule type" value="Genomic_RNA"/>
</dbReference>
<name>A0AAD1NV09_9VIRU</name>
<evidence type="ECO:0000313" key="2">
    <source>
        <dbReference type="EMBL" id="BCX55511.1"/>
    </source>
</evidence>